<proteinExistence type="predicted"/>
<evidence type="ECO:0000313" key="1">
    <source>
        <dbReference type="EMBL" id="KZL93824.1"/>
    </source>
</evidence>
<evidence type="ECO:0000313" key="2">
    <source>
        <dbReference type="Proteomes" id="UP000076603"/>
    </source>
</evidence>
<protein>
    <submittedName>
        <fullName evidence="1">Uncharacterized protein</fullName>
    </submittedName>
</protein>
<dbReference type="Proteomes" id="UP000076603">
    <property type="component" value="Unassembled WGS sequence"/>
</dbReference>
<dbReference type="RefSeq" id="WP_066618324.1">
    <property type="nucleotide sequence ID" value="NZ_FQXL01000012.1"/>
</dbReference>
<sequence length="85" mass="9635">MTKKYSVILMENENSCAVKQVSQNTYNQIKNMKSRGENDAKITKSMTELDTTEDNIVMNGVSRSEAIEYALDDGEDYVIVRAFDT</sequence>
<reference evidence="1 2" key="1">
    <citation type="submission" date="2016-04" db="EMBL/GenBank/DDBJ databases">
        <title>Genome sequence of Clostridium magnum DSM 2767.</title>
        <authorList>
            <person name="Poehlein A."/>
            <person name="Uhlig R."/>
            <person name="Fischer R."/>
            <person name="Bahl H."/>
            <person name="Daniel R."/>
        </authorList>
    </citation>
    <scope>NUCLEOTIDE SEQUENCE [LARGE SCALE GENOMIC DNA]</scope>
    <source>
        <strain evidence="1 2">DSM 2767</strain>
    </source>
</reference>
<comment type="caution">
    <text evidence="1">The sequence shown here is derived from an EMBL/GenBank/DDBJ whole genome shotgun (WGS) entry which is preliminary data.</text>
</comment>
<gene>
    <name evidence="1" type="ORF">CLMAG_08770</name>
</gene>
<name>A0A162UER5_9CLOT</name>
<accession>A0A162UER5</accession>
<keyword evidence="2" id="KW-1185">Reference proteome</keyword>
<dbReference type="AlphaFoldDB" id="A0A162UER5"/>
<dbReference type="PATRIC" id="fig|1121326.3.peg.834"/>
<dbReference type="EMBL" id="LWAE01000001">
    <property type="protein sequence ID" value="KZL93824.1"/>
    <property type="molecule type" value="Genomic_DNA"/>
</dbReference>
<organism evidence="1 2">
    <name type="scientific">Clostridium magnum DSM 2767</name>
    <dbReference type="NCBI Taxonomy" id="1121326"/>
    <lineage>
        <taxon>Bacteria</taxon>
        <taxon>Bacillati</taxon>
        <taxon>Bacillota</taxon>
        <taxon>Clostridia</taxon>
        <taxon>Eubacteriales</taxon>
        <taxon>Clostridiaceae</taxon>
        <taxon>Clostridium</taxon>
    </lineage>
</organism>
<dbReference type="OrthoDB" id="1926083at2"/>